<dbReference type="EMBL" id="LSSL01007130">
    <property type="protein sequence ID" value="OLY78162.1"/>
    <property type="molecule type" value="Genomic_DNA"/>
</dbReference>
<name>A0A1R0GMQ1_9FUNG</name>
<dbReference type="Proteomes" id="UP000187455">
    <property type="component" value="Unassembled WGS sequence"/>
</dbReference>
<organism evidence="1 5">
    <name type="scientific">Smittium mucronatum</name>
    <dbReference type="NCBI Taxonomy" id="133383"/>
    <lineage>
        <taxon>Eukaryota</taxon>
        <taxon>Fungi</taxon>
        <taxon>Fungi incertae sedis</taxon>
        <taxon>Zoopagomycota</taxon>
        <taxon>Kickxellomycotina</taxon>
        <taxon>Harpellomycetes</taxon>
        <taxon>Harpellales</taxon>
        <taxon>Legeriomycetaceae</taxon>
        <taxon>Smittium</taxon>
    </lineage>
</organism>
<accession>A0A1R0GMQ1</accession>
<gene>
    <name evidence="3" type="ORF">AYI68_g3866</name>
    <name evidence="2" type="ORF">AYI68_g7472</name>
    <name evidence="1" type="ORF">AYI68_g7794</name>
    <name evidence="4" type="ORF">AYI68_g914</name>
</gene>
<evidence type="ECO:0000313" key="1">
    <source>
        <dbReference type="EMBL" id="OLY78162.1"/>
    </source>
</evidence>
<evidence type="ECO:0000313" key="2">
    <source>
        <dbReference type="EMBL" id="OLY78479.1"/>
    </source>
</evidence>
<reference evidence="1" key="2">
    <citation type="submission" date="2017-01" db="EMBL/GenBank/DDBJ databases">
        <authorList>
            <person name="Mah S.A."/>
            <person name="Swanson W.J."/>
            <person name="Moy G.W."/>
            <person name="Vacquier V.D."/>
        </authorList>
    </citation>
    <scope>NUCLEOTIDE SEQUENCE</scope>
    <source>
        <strain evidence="1">ALG-7-W6</strain>
    </source>
</reference>
<comment type="caution">
    <text evidence="1">The sequence shown here is derived from an EMBL/GenBank/DDBJ whole genome shotgun (WGS) entry which is preliminary data.</text>
</comment>
<dbReference type="EMBL" id="LSSL01001983">
    <property type="protein sequence ID" value="OLY82022.1"/>
    <property type="molecule type" value="Genomic_DNA"/>
</dbReference>
<dbReference type="EMBL" id="LSSL01000309">
    <property type="protein sequence ID" value="OLY84912.1"/>
    <property type="molecule type" value="Genomic_DNA"/>
</dbReference>
<sequence length="8" mass="866">MSINPTFG</sequence>
<evidence type="ECO:0000313" key="4">
    <source>
        <dbReference type="EMBL" id="OLY84912.1"/>
    </source>
</evidence>
<dbReference type="EMBL" id="LSSL01006340">
    <property type="protein sequence ID" value="OLY78479.1"/>
    <property type="molecule type" value="Genomic_DNA"/>
</dbReference>
<feature type="non-terminal residue" evidence="1">
    <location>
        <position position="8"/>
    </location>
</feature>
<evidence type="ECO:0000313" key="5">
    <source>
        <dbReference type="Proteomes" id="UP000187455"/>
    </source>
</evidence>
<proteinExistence type="predicted"/>
<keyword evidence="5" id="KW-1185">Reference proteome</keyword>
<reference evidence="1 5" key="1">
    <citation type="journal article" date="2016" name="Mol. Biol. Evol.">
        <title>Genome-Wide Survey of Gut Fungi (Harpellales) Reveals the First Horizontally Transferred Ubiquitin Gene from a Mosquito Host.</title>
        <authorList>
            <person name="Wang Y."/>
            <person name="White M.M."/>
            <person name="Kvist S."/>
            <person name="Moncalvo J.M."/>
        </authorList>
    </citation>
    <scope>NUCLEOTIDE SEQUENCE [LARGE SCALE GENOMIC DNA]</scope>
    <source>
        <strain evidence="1 5">ALG-7-W6</strain>
    </source>
</reference>
<evidence type="ECO:0000313" key="3">
    <source>
        <dbReference type="EMBL" id="OLY82022.1"/>
    </source>
</evidence>
<protein>
    <submittedName>
        <fullName evidence="1">Uncharacterized protein</fullName>
    </submittedName>
</protein>